<keyword evidence="1" id="KW-0723">Serine/threonine-protein kinase</keyword>
<dbReference type="GO" id="GO:0004674">
    <property type="term" value="F:protein serine/threonine kinase activity"/>
    <property type="evidence" value="ECO:0007669"/>
    <property type="project" value="UniProtKB-KW"/>
</dbReference>
<keyword evidence="5" id="KW-1185">Reference proteome</keyword>
<dbReference type="PANTHER" id="PTHR35526:SF3">
    <property type="entry name" value="ANTI-SIGMA-F FACTOR RSBW"/>
    <property type="match status" value="1"/>
</dbReference>
<accession>A0A919MWZ1</accession>
<sequence length="229" mass="24530">MAVLRVNGTLDPVTGDALQQAIRRSLAVQPTRLLIDVTQVRIGDPLGLAALSAVVCQTQDWPSVPIVLCGADEETAAAIAAVPDCSGLDYAPDCEKALAEARMEPEPPKIRVRLRPVPDACREVRQLVTQACERWNRSDLVATATLVATELVANVVRHAHTTMEFTLSLRNGRVSMSVRDGSRRMPKPGDPGLSSAGGRGLRLVRDLTEAWGVLPVSDGKVVWTQLGAA</sequence>
<dbReference type="SUPFAM" id="SSF55874">
    <property type="entry name" value="ATPase domain of HSP90 chaperone/DNA topoisomerase II/histidine kinase"/>
    <property type="match status" value="1"/>
</dbReference>
<dbReference type="CDD" id="cd16936">
    <property type="entry name" value="HATPase_RsbW-like"/>
    <property type="match status" value="1"/>
</dbReference>
<evidence type="ECO:0000256" key="1">
    <source>
        <dbReference type="ARBA" id="ARBA00022527"/>
    </source>
</evidence>
<dbReference type="InterPro" id="IPR050267">
    <property type="entry name" value="Anti-sigma-factor_SerPK"/>
</dbReference>
<dbReference type="InterPro" id="IPR003594">
    <property type="entry name" value="HATPase_dom"/>
</dbReference>
<organism evidence="4 5">
    <name type="scientific">Paractinoplanes rishiriensis</name>
    <dbReference type="NCBI Taxonomy" id="1050105"/>
    <lineage>
        <taxon>Bacteria</taxon>
        <taxon>Bacillati</taxon>
        <taxon>Actinomycetota</taxon>
        <taxon>Actinomycetes</taxon>
        <taxon>Micromonosporales</taxon>
        <taxon>Micromonosporaceae</taxon>
        <taxon>Paractinoplanes</taxon>
    </lineage>
</organism>
<evidence type="ECO:0000313" key="4">
    <source>
        <dbReference type="EMBL" id="GIE95165.1"/>
    </source>
</evidence>
<keyword evidence="1" id="KW-0808">Transferase</keyword>
<dbReference type="PROSITE" id="PS50801">
    <property type="entry name" value="STAS"/>
    <property type="match status" value="1"/>
</dbReference>
<reference evidence="4" key="1">
    <citation type="submission" date="2021-01" db="EMBL/GenBank/DDBJ databases">
        <title>Whole genome shotgun sequence of Actinoplanes rishiriensis NBRC 108556.</title>
        <authorList>
            <person name="Komaki H."/>
            <person name="Tamura T."/>
        </authorList>
    </citation>
    <scope>NUCLEOTIDE SEQUENCE</scope>
    <source>
        <strain evidence="4">NBRC 108556</strain>
    </source>
</reference>
<evidence type="ECO:0000313" key="5">
    <source>
        <dbReference type="Proteomes" id="UP000636960"/>
    </source>
</evidence>
<evidence type="ECO:0000259" key="3">
    <source>
        <dbReference type="PROSITE" id="PS50801"/>
    </source>
</evidence>
<name>A0A919MWZ1_9ACTN</name>
<dbReference type="Gene3D" id="3.30.565.10">
    <property type="entry name" value="Histidine kinase-like ATPase, C-terminal domain"/>
    <property type="match status" value="1"/>
</dbReference>
<dbReference type="InterPro" id="IPR036513">
    <property type="entry name" value="STAS_dom_sf"/>
</dbReference>
<comment type="caution">
    <text evidence="4">The sequence shown here is derived from an EMBL/GenBank/DDBJ whole genome shotgun (WGS) entry which is preliminary data.</text>
</comment>
<evidence type="ECO:0000256" key="2">
    <source>
        <dbReference type="SAM" id="MobiDB-lite"/>
    </source>
</evidence>
<dbReference type="EMBL" id="BOMV01000024">
    <property type="protein sequence ID" value="GIE95165.1"/>
    <property type="molecule type" value="Genomic_DNA"/>
</dbReference>
<dbReference type="SUPFAM" id="SSF52091">
    <property type="entry name" value="SpoIIaa-like"/>
    <property type="match status" value="1"/>
</dbReference>
<dbReference type="AlphaFoldDB" id="A0A919MWZ1"/>
<dbReference type="Proteomes" id="UP000636960">
    <property type="component" value="Unassembled WGS sequence"/>
</dbReference>
<feature type="region of interest" description="Disordered" evidence="2">
    <location>
        <begin position="179"/>
        <end position="198"/>
    </location>
</feature>
<dbReference type="Pfam" id="PF13581">
    <property type="entry name" value="HATPase_c_2"/>
    <property type="match status" value="1"/>
</dbReference>
<dbReference type="InterPro" id="IPR036890">
    <property type="entry name" value="HATPase_C_sf"/>
</dbReference>
<dbReference type="RefSeq" id="WP_239162712.1">
    <property type="nucleotide sequence ID" value="NZ_BOMV01000024.1"/>
</dbReference>
<proteinExistence type="predicted"/>
<feature type="domain" description="STAS" evidence="3">
    <location>
        <begin position="1"/>
        <end position="74"/>
    </location>
</feature>
<dbReference type="Gene3D" id="3.30.750.24">
    <property type="entry name" value="STAS domain"/>
    <property type="match status" value="1"/>
</dbReference>
<protein>
    <recommendedName>
        <fullName evidence="3">STAS domain-containing protein</fullName>
    </recommendedName>
</protein>
<dbReference type="InterPro" id="IPR002645">
    <property type="entry name" value="STAS_dom"/>
</dbReference>
<dbReference type="PANTHER" id="PTHR35526">
    <property type="entry name" value="ANTI-SIGMA-F FACTOR RSBW-RELATED"/>
    <property type="match status" value="1"/>
</dbReference>
<gene>
    <name evidence="4" type="ORF">Ari01nite_26300</name>
</gene>
<keyword evidence="1" id="KW-0418">Kinase</keyword>